<evidence type="ECO:0000256" key="4">
    <source>
        <dbReference type="ARBA" id="ARBA00022692"/>
    </source>
</evidence>
<dbReference type="InterPro" id="IPR020846">
    <property type="entry name" value="MFS_dom"/>
</dbReference>
<dbReference type="Pfam" id="PF07690">
    <property type="entry name" value="MFS_1"/>
    <property type="match status" value="1"/>
</dbReference>
<keyword evidence="3" id="KW-1003">Cell membrane</keyword>
<feature type="transmembrane region" description="Helical" evidence="7">
    <location>
        <begin position="213"/>
        <end position="231"/>
    </location>
</feature>
<feature type="transmembrane region" description="Helical" evidence="7">
    <location>
        <begin position="154"/>
        <end position="173"/>
    </location>
</feature>
<dbReference type="InterPro" id="IPR004638">
    <property type="entry name" value="EmrB-like"/>
</dbReference>
<proteinExistence type="predicted"/>
<keyword evidence="6 7" id="KW-0472">Membrane</keyword>
<protein>
    <submittedName>
        <fullName evidence="9">MFS transporter</fullName>
    </submittedName>
</protein>
<feature type="transmembrane region" description="Helical" evidence="7">
    <location>
        <begin position="310"/>
        <end position="332"/>
    </location>
</feature>
<reference evidence="9" key="1">
    <citation type="submission" date="2021-04" db="EMBL/GenBank/DDBJ databases">
        <title>Biosynthetic gene clusters of Dactylosporangioum roseum.</title>
        <authorList>
            <person name="Hartkoorn R.C."/>
            <person name="Beaudoing E."/>
            <person name="Hot D."/>
            <person name="Moureu S."/>
        </authorList>
    </citation>
    <scope>NUCLEOTIDE SEQUENCE</scope>
    <source>
        <strain evidence="9">NRRL B-16295</strain>
    </source>
</reference>
<accession>A0ABY5ZAS3</accession>
<feature type="transmembrane region" description="Helical" evidence="7">
    <location>
        <begin position="60"/>
        <end position="80"/>
    </location>
</feature>
<feature type="transmembrane region" description="Helical" evidence="7">
    <location>
        <begin position="179"/>
        <end position="201"/>
    </location>
</feature>
<gene>
    <name evidence="9" type="ORF">Drose_13700</name>
</gene>
<evidence type="ECO:0000313" key="9">
    <source>
        <dbReference type="EMBL" id="UWZ39185.1"/>
    </source>
</evidence>
<feature type="transmembrane region" description="Helical" evidence="7">
    <location>
        <begin position="92"/>
        <end position="110"/>
    </location>
</feature>
<keyword evidence="10" id="KW-1185">Reference proteome</keyword>
<feature type="domain" description="Major facilitator superfamily (MFS) profile" evidence="8">
    <location>
        <begin position="26"/>
        <end position="484"/>
    </location>
</feature>
<feature type="transmembrane region" description="Helical" evidence="7">
    <location>
        <begin position="25"/>
        <end position="48"/>
    </location>
</feature>
<keyword evidence="4 7" id="KW-0812">Transmembrane</keyword>
<dbReference type="PANTHER" id="PTHR42718:SF46">
    <property type="entry name" value="BLR6921 PROTEIN"/>
    <property type="match status" value="1"/>
</dbReference>
<dbReference type="PRINTS" id="PR01036">
    <property type="entry name" value="TCRTETB"/>
</dbReference>
<feature type="transmembrane region" description="Helical" evidence="7">
    <location>
        <begin position="416"/>
        <end position="433"/>
    </location>
</feature>
<sequence>MSGSHHAVDLPAQADSGRIAGRLRIALVVICVTQLMMVLDGTVVTVALPSIQRGLDMSMVGLVWVTTAYTLTFGGFLLFGGRIGDLYGRRRLFMIGVGLFTVGSLGSGLAVNDISLIVTRGLQGIGGAIASPTALSLVITNFPEGKLRSRAMGAYAGMSAVGGAIGQIVGGVLVDMVSWRWIFFISVPFGLFIMFLSPRVLDEGQHRRGRLDVIGALAVTAGMVLLVFGLTNAASHGWGAASVVRSLIGGVALLVFFVIWEARTPHALMPLRIFKDRNRAGAYTIGFFLGTSGIAAFFFVSLYLQQVLGFSALQTGLSFLPIAGVVIIATQVASRLVNRYPPHLLIAAGAFLVALGLGWLSTMDANSSFFDILLPQLVLWYGSGTTMVPLVLTAVSSVSEAEAGLASAVHNTCQRMGGAIGLGVLATVSIMVTDTDLKSTSAGAVTEQARHAALTHGYAQALFVGACIAIFAFALTMLILGTSRGRLARKRARLRNPVSSDGSGLTGQP</sequence>
<dbReference type="Proteomes" id="UP001058271">
    <property type="component" value="Chromosome"/>
</dbReference>
<keyword evidence="5 7" id="KW-1133">Transmembrane helix</keyword>
<name>A0ABY5ZAS3_9ACTN</name>
<dbReference type="PROSITE" id="PS50850">
    <property type="entry name" value="MFS"/>
    <property type="match status" value="1"/>
</dbReference>
<dbReference type="PANTHER" id="PTHR42718">
    <property type="entry name" value="MAJOR FACILITATOR SUPERFAMILY MULTIDRUG TRANSPORTER MFSC"/>
    <property type="match status" value="1"/>
</dbReference>
<evidence type="ECO:0000313" key="10">
    <source>
        <dbReference type="Proteomes" id="UP001058271"/>
    </source>
</evidence>
<evidence type="ECO:0000256" key="5">
    <source>
        <dbReference type="ARBA" id="ARBA00022989"/>
    </source>
</evidence>
<evidence type="ECO:0000256" key="2">
    <source>
        <dbReference type="ARBA" id="ARBA00022448"/>
    </source>
</evidence>
<keyword evidence="2" id="KW-0813">Transport</keyword>
<evidence type="ECO:0000256" key="3">
    <source>
        <dbReference type="ARBA" id="ARBA00022475"/>
    </source>
</evidence>
<feature type="transmembrane region" description="Helical" evidence="7">
    <location>
        <begin position="344"/>
        <end position="361"/>
    </location>
</feature>
<dbReference type="SUPFAM" id="SSF103473">
    <property type="entry name" value="MFS general substrate transporter"/>
    <property type="match status" value="1"/>
</dbReference>
<dbReference type="EMBL" id="CP073721">
    <property type="protein sequence ID" value="UWZ39185.1"/>
    <property type="molecule type" value="Genomic_DNA"/>
</dbReference>
<evidence type="ECO:0000256" key="6">
    <source>
        <dbReference type="ARBA" id="ARBA00023136"/>
    </source>
</evidence>
<dbReference type="RefSeq" id="WP_260728586.1">
    <property type="nucleotide sequence ID" value="NZ_BAAABS010000015.1"/>
</dbReference>
<dbReference type="InterPro" id="IPR011701">
    <property type="entry name" value="MFS"/>
</dbReference>
<dbReference type="NCBIfam" id="TIGR00711">
    <property type="entry name" value="efflux_EmrB"/>
    <property type="match status" value="1"/>
</dbReference>
<feature type="transmembrane region" description="Helical" evidence="7">
    <location>
        <begin position="237"/>
        <end position="260"/>
    </location>
</feature>
<dbReference type="InterPro" id="IPR036259">
    <property type="entry name" value="MFS_trans_sf"/>
</dbReference>
<dbReference type="Gene3D" id="1.20.1250.20">
    <property type="entry name" value="MFS general substrate transporter like domains"/>
    <property type="match status" value="1"/>
</dbReference>
<dbReference type="CDD" id="cd17321">
    <property type="entry name" value="MFS_MMR_MDR_like"/>
    <property type="match status" value="1"/>
</dbReference>
<feature type="transmembrane region" description="Helical" evidence="7">
    <location>
        <begin position="122"/>
        <end position="142"/>
    </location>
</feature>
<organism evidence="9 10">
    <name type="scientific">Dactylosporangium roseum</name>
    <dbReference type="NCBI Taxonomy" id="47989"/>
    <lineage>
        <taxon>Bacteria</taxon>
        <taxon>Bacillati</taxon>
        <taxon>Actinomycetota</taxon>
        <taxon>Actinomycetes</taxon>
        <taxon>Micromonosporales</taxon>
        <taxon>Micromonosporaceae</taxon>
        <taxon>Dactylosporangium</taxon>
    </lineage>
</organism>
<evidence type="ECO:0000256" key="7">
    <source>
        <dbReference type="SAM" id="Phobius"/>
    </source>
</evidence>
<feature type="transmembrane region" description="Helical" evidence="7">
    <location>
        <begin position="373"/>
        <end position="395"/>
    </location>
</feature>
<feature type="transmembrane region" description="Helical" evidence="7">
    <location>
        <begin position="458"/>
        <end position="481"/>
    </location>
</feature>
<evidence type="ECO:0000256" key="1">
    <source>
        <dbReference type="ARBA" id="ARBA00004651"/>
    </source>
</evidence>
<feature type="transmembrane region" description="Helical" evidence="7">
    <location>
        <begin position="281"/>
        <end position="304"/>
    </location>
</feature>
<dbReference type="Gene3D" id="1.20.1720.10">
    <property type="entry name" value="Multidrug resistance protein D"/>
    <property type="match status" value="1"/>
</dbReference>
<evidence type="ECO:0000259" key="8">
    <source>
        <dbReference type="PROSITE" id="PS50850"/>
    </source>
</evidence>
<comment type="subcellular location">
    <subcellularLocation>
        <location evidence="1">Cell membrane</location>
        <topology evidence="1">Multi-pass membrane protein</topology>
    </subcellularLocation>
</comment>